<evidence type="ECO:0000313" key="5">
    <source>
        <dbReference type="EMBL" id="OAM89703.1"/>
    </source>
</evidence>
<comment type="similarity">
    <text evidence="1">Belongs to the 'GDXG' lipolytic enzyme family.</text>
</comment>
<dbReference type="RefSeq" id="WP_068770480.1">
    <property type="nucleotide sequence ID" value="NZ_CP109796.1"/>
</dbReference>
<comment type="caution">
    <text evidence="5">The sequence shown here is derived from an EMBL/GenBank/DDBJ whole genome shotgun (WGS) entry which is preliminary data.</text>
</comment>
<gene>
    <name evidence="5" type="ORF">AW736_12030</name>
</gene>
<proteinExistence type="inferred from homology"/>
<dbReference type="Proteomes" id="UP000078486">
    <property type="component" value="Unassembled WGS sequence"/>
</dbReference>
<dbReference type="AlphaFoldDB" id="A0A178IIF6"/>
<dbReference type="PANTHER" id="PTHR48081">
    <property type="entry name" value="AB HYDROLASE SUPERFAMILY PROTEIN C4A8.06C"/>
    <property type="match status" value="1"/>
</dbReference>
<protein>
    <recommendedName>
        <fullName evidence="4">Alpha/beta hydrolase fold-3 domain-containing protein</fullName>
    </recommendedName>
</protein>
<dbReference type="EMBL" id="LRRQ01000081">
    <property type="protein sequence ID" value="OAM89703.1"/>
    <property type="molecule type" value="Genomic_DNA"/>
</dbReference>
<feature type="signal peptide" evidence="3">
    <location>
        <begin position="1"/>
        <end position="21"/>
    </location>
</feature>
<sequence length="288" mass="30939">MKPNLATVLAALLAASVFSTASGAPAKATLGTPQIYKKVSGRDLRVYTVLPEKWTPRDERPAVVIFHGGGWVQGTPAAMNRHASHFASKGMVCFLVEYRLLPKKGADTPAMCMRDARSAMRWVRGHANEFGVDPARIAACGGSAGGQLAASTALINSPDFDEPGEATVTSHRPDALILFNPVIDNGPDGYGHKRTGDDYRSFSPFHNVTPGAPPAIILCGTADKYIPVKMLRDFEAAMKTVGARCEVRLYDGQKHGFYLGDGKYQNLACSEADAFLTSLGWLVSKTPR</sequence>
<evidence type="ECO:0000256" key="3">
    <source>
        <dbReference type="SAM" id="SignalP"/>
    </source>
</evidence>
<accession>A0A178IIF6</accession>
<organism evidence="5 6">
    <name type="scientific">Termitidicoccus mucosus</name>
    <dbReference type="NCBI Taxonomy" id="1184151"/>
    <lineage>
        <taxon>Bacteria</taxon>
        <taxon>Pseudomonadati</taxon>
        <taxon>Verrucomicrobiota</taxon>
        <taxon>Opitutia</taxon>
        <taxon>Opitutales</taxon>
        <taxon>Opitutaceae</taxon>
        <taxon>Termitidicoccus</taxon>
    </lineage>
</organism>
<dbReference type="SUPFAM" id="SSF53474">
    <property type="entry name" value="alpha/beta-Hydrolases"/>
    <property type="match status" value="1"/>
</dbReference>
<keyword evidence="3" id="KW-0732">Signal</keyword>
<dbReference type="InterPro" id="IPR002168">
    <property type="entry name" value="Lipase_GDXG_HIS_AS"/>
</dbReference>
<dbReference type="InterPro" id="IPR050300">
    <property type="entry name" value="GDXG_lipolytic_enzyme"/>
</dbReference>
<dbReference type="Gene3D" id="3.40.50.1820">
    <property type="entry name" value="alpha/beta hydrolase"/>
    <property type="match status" value="1"/>
</dbReference>
<dbReference type="InterPro" id="IPR029058">
    <property type="entry name" value="AB_hydrolase_fold"/>
</dbReference>
<dbReference type="PROSITE" id="PS01173">
    <property type="entry name" value="LIPASE_GDXG_HIS"/>
    <property type="match status" value="1"/>
</dbReference>
<evidence type="ECO:0000313" key="6">
    <source>
        <dbReference type="Proteomes" id="UP000078486"/>
    </source>
</evidence>
<dbReference type="GO" id="GO:0004806">
    <property type="term" value="F:triacylglycerol lipase activity"/>
    <property type="evidence" value="ECO:0007669"/>
    <property type="project" value="TreeGrafter"/>
</dbReference>
<dbReference type="OrthoDB" id="9815425at2"/>
<feature type="domain" description="Alpha/beta hydrolase fold-3" evidence="4">
    <location>
        <begin position="63"/>
        <end position="258"/>
    </location>
</feature>
<reference evidence="5 6" key="1">
    <citation type="submission" date="2016-01" db="EMBL/GenBank/DDBJ databases">
        <title>High potential of lignocellulose degradation of a new Verrucomicrobia species.</title>
        <authorList>
            <person name="Wang Y."/>
            <person name="Shi Y."/>
            <person name="Qiu Z."/>
            <person name="Liu S."/>
            <person name="Yang H."/>
        </authorList>
    </citation>
    <scope>NUCLEOTIDE SEQUENCE [LARGE SCALE GENOMIC DNA]</scope>
    <source>
        <strain evidence="5 6">TSB47</strain>
    </source>
</reference>
<feature type="chain" id="PRO_5008088897" description="Alpha/beta hydrolase fold-3 domain-containing protein" evidence="3">
    <location>
        <begin position="22"/>
        <end position="288"/>
    </location>
</feature>
<evidence type="ECO:0000259" key="4">
    <source>
        <dbReference type="Pfam" id="PF07859"/>
    </source>
</evidence>
<evidence type="ECO:0000256" key="2">
    <source>
        <dbReference type="ARBA" id="ARBA00022801"/>
    </source>
</evidence>
<keyword evidence="6" id="KW-1185">Reference proteome</keyword>
<dbReference type="PANTHER" id="PTHR48081:SF30">
    <property type="entry name" value="ACETYL-HYDROLASE LIPR-RELATED"/>
    <property type="match status" value="1"/>
</dbReference>
<dbReference type="InterPro" id="IPR013094">
    <property type="entry name" value="AB_hydrolase_3"/>
</dbReference>
<name>A0A178IIF6_9BACT</name>
<dbReference type="STRING" id="1184151.AW736_12030"/>
<keyword evidence="2" id="KW-0378">Hydrolase</keyword>
<dbReference type="Pfam" id="PF07859">
    <property type="entry name" value="Abhydrolase_3"/>
    <property type="match status" value="1"/>
</dbReference>
<evidence type="ECO:0000256" key="1">
    <source>
        <dbReference type="ARBA" id="ARBA00010515"/>
    </source>
</evidence>